<dbReference type="Proteomes" id="UP000011115">
    <property type="component" value="Unassembled WGS sequence"/>
</dbReference>
<organism evidence="2 3">
    <name type="scientific">Solanum tuberosum</name>
    <name type="common">Potato</name>
    <dbReference type="NCBI Taxonomy" id="4113"/>
    <lineage>
        <taxon>Eukaryota</taxon>
        <taxon>Viridiplantae</taxon>
        <taxon>Streptophyta</taxon>
        <taxon>Embryophyta</taxon>
        <taxon>Tracheophyta</taxon>
        <taxon>Spermatophyta</taxon>
        <taxon>Magnoliopsida</taxon>
        <taxon>eudicotyledons</taxon>
        <taxon>Gunneridae</taxon>
        <taxon>Pentapetalae</taxon>
        <taxon>asterids</taxon>
        <taxon>lamiids</taxon>
        <taxon>Solanales</taxon>
        <taxon>Solanaceae</taxon>
        <taxon>Solanoideae</taxon>
        <taxon>Solaneae</taxon>
        <taxon>Solanum</taxon>
    </lineage>
</organism>
<feature type="compositionally biased region" description="Polar residues" evidence="1">
    <location>
        <begin position="140"/>
        <end position="154"/>
    </location>
</feature>
<dbReference type="InParanoid" id="M1DMM1"/>
<dbReference type="HOGENOM" id="CLU_1707362_0_0_1"/>
<reference evidence="3" key="1">
    <citation type="journal article" date="2011" name="Nature">
        <title>Genome sequence and analysis of the tuber crop potato.</title>
        <authorList>
            <consortium name="The Potato Genome Sequencing Consortium"/>
        </authorList>
    </citation>
    <scope>NUCLEOTIDE SEQUENCE [LARGE SCALE GENOMIC DNA]</scope>
    <source>
        <strain evidence="3">cv. DM1-3 516 R44</strain>
    </source>
</reference>
<dbReference type="Gramene" id="PGSC0003DMT400091444">
    <property type="protein sequence ID" value="PGSC0003DMT400091444"/>
    <property type="gene ID" value="PGSC0003DMG400041015"/>
</dbReference>
<evidence type="ECO:0000256" key="1">
    <source>
        <dbReference type="SAM" id="MobiDB-lite"/>
    </source>
</evidence>
<proteinExistence type="predicted"/>
<accession>M1DMM1</accession>
<feature type="region of interest" description="Disordered" evidence="1">
    <location>
        <begin position="132"/>
        <end position="154"/>
    </location>
</feature>
<dbReference type="EnsemblPlants" id="PGSC0003DMT400091444">
    <property type="protein sequence ID" value="PGSC0003DMT400091444"/>
    <property type="gene ID" value="PGSC0003DMG400041015"/>
</dbReference>
<sequence>MTNTNKEQERDQNVAEMLTQLDLLAKNIMECKVLCKKKDRALAARIAVYERGQEAIEEVTTLKAAIVALRRDVDQLTSTDMSMIFVEELADPESEIETDEKMLEVAEEVSYEGLTETEEAMVDAAMQTTLAETPLDDPSGSGTVDMTLNIDAQD</sequence>
<dbReference type="AlphaFoldDB" id="M1DMM1"/>
<protein>
    <recommendedName>
        <fullName evidence="4">Polyprotein protein</fullName>
    </recommendedName>
</protein>
<name>M1DMM1_SOLTU</name>
<keyword evidence="3" id="KW-1185">Reference proteome</keyword>
<reference evidence="2" key="2">
    <citation type="submission" date="2015-06" db="UniProtKB">
        <authorList>
            <consortium name="EnsemblPlants"/>
        </authorList>
    </citation>
    <scope>IDENTIFICATION</scope>
    <source>
        <strain evidence="2">DM1-3 516 R44</strain>
    </source>
</reference>
<evidence type="ECO:0008006" key="4">
    <source>
        <dbReference type="Google" id="ProtNLM"/>
    </source>
</evidence>
<evidence type="ECO:0000313" key="2">
    <source>
        <dbReference type="EnsemblPlants" id="PGSC0003DMT400091444"/>
    </source>
</evidence>
<dbReference type="PaxDb" id="4113-PGSC0003DMT400091444"/>
<evidence type="ECO:0000313" key="3">
    <source>
        <dbReference type="Proteomes" id="UP000011115"/>
    </source>
</evidence>